<dbReference type="RefSeq" id="WP_257858083.1">
    <property type="nucleotide sequence ID" value="NZ_CP102515.1"/>
</dbReference>
<dbReference type="EMBL" id="CP102515">
    <property type="protein sequence ID" value="UUY52341.1"/>
    <property type="molecule type" value="Genomic_DNA"/>
</dbReference>
<gene>
    <name evidence="1" type="ORF">NRK68_34260</name>
</gene>
<protein>
    <submittedName>
        <fullName evidence="1">Uncharacterized protein</fullName>
    </submittedName>
</protein>
<dbReference type="Proteomes" id="UP001057738">
    <property type="component" value="Plasmid unnamed1"/>
</dbReference>
<evidence type="ECO:0000313" key="1">
    <source>
        <dbReference type="EMBL" id="UUY52341.1"/>
    </source>
</evidence>
<dbReference type="GeneID" id="95578602"/>
<proteinExistence type="predicted"/>
<keyword evidence="2" id="KW-1185">Reference proteome</keyword>
<accession>A0ABY5Q7B5</accession>
<geneLocation type="plasmid" evidence="1 2">
    <name>unnamed1</name>
</geneLocation>
<organism evidence="1 2">
    <name type="scientific">Streptomyces yangpuensis</name>
    <dbReference type="NCBI Taxonomy" id="1648182"/>
    <lineage>
        <taxon>Bacteria</taxon>
        <taxon>Bacillati</taxon>
        <taxon>Actinomycetota</taxon>
        <taxon>Actinomycetes</taxon>
        <taxon>Kitasatosporales</taxon>
        <taxon>Streptomycetaceae</taxon>
        <taxon>Streptomyces</taxon>
    </lineage>
</organism>
<reference evidence="1" key="1">
    <citation type="submission" date="2022-08" db="EMBL/GenBank/DDBJ databases">
        <authorList>
            <person name="Tian L."/>
        </authorList>
    </citation>
    <scope>NUCLEOTIDE SEQUENCE</scope>
    <source>
        <strain evidence="1">CM253</strain>
        <plasmid evidence="1">unnamed1</plasmid>
    </source>
</reference>
<sequence>MHLYPLANGVRTDHPVPGLPFVDDSHIPLDEGPEAIEAVGRNQDEGMWGRYDPNRQSGGWHAFTTDPLDHSLGWSVRYHPDHGRTVLLMSDGDTSSLHSTWDGDQLLFRAGGYWWDGNAWYRPGQVWDPVEQDYERRRARAAVTVSAADMLDGRADPARAHIGKVLTFDPKEPAPENWGDHLALWAQLHQEREGALPLDRCVVDVATPELTGAQLLGVPEMAELGGITASTLRAYISRGNSEVPQPQAVVGGRDQWARAVADDWVEKRQRSYEGVKATMSAGDRDELSRGAAEVRDHFAADFQSTLWDRPDVRKRWVLRARNQDSVKEVSDALAWTVAVSLDRILPTQFLGHTVESAVIHDFADAIDLDREVGARTKGRPKRKEWSHLWVSRPVAGMLDWFIRHHPESAHHHIGEITREAHKRWEIPAEDTLYTLRQAVSMDGKLSKEDREAFFALLTPPAKGD</sequence>
<keyword evidence="1" id="KW-0614">Plasmid</keyword>
<name>A0ABY5Q7B5_9ACTN</name>
<evidence type="ECO:0000313" key="2">
    <source>
        <dbReference type="Proteomes" id="UP001057738"/>
    </source>
</evidence>